<dbReference type="Proteomes" id="UP000285301">
    <property type="component" value="Unassembled WGS sequence"/>
</dbReference>
<proteinExistence type="predicted"/>
<dbReference type="OrthoDB" id="422206at2759"/>
<reference evidence="7 8" key="1">
    <citation type="journal article" date="2018" name="Gigascience">
        <title>Genomes of trombidid mites reveal novel predicted allergens and laterally-transferred genes associated with secondary metabolism.</title>
        <authorList>
            <person name="Dong X."/>
            <person name="Chaisiri K."/>
            <person name="Xia D."/>
            <person name="Armstrong S.D."/>
            <person name="Fang Y."/>
            <person name="Donnelly M.J."/>
            <person name="Kadowaki T."/>
            <person name="McGarry J.W."/>
            <person name="Darby A.C."/>
            <person name="Makepeace B.L."/>
        </authorList>
    </citation>
    <scope>NUCLEOTIDE SEQUENCE [LARGE SCALE GENOMIC DNA]</scope>
    <source>
        <strain evidence="7">UoL-WK</strain>
    </source>
</reference>
<feature type="non-terminal residue" evidence="7">
    <location>
        <position position="349"/>
    </location>
</feature>
<sequence length="349" mass="38594">MVINTDSSSKVNQSSSKTLSEFQNDFVKIKIYKKRYLALILYCFLTFSSHLQFLQYTTIPTQVKNFYNVNSFVVNLTGTIWYVVYIPGTFLASSIFQRIGLRNTLIIGSICNTASTVLKCFSVESTRFWLTMFGQTLVGISEIFILSIPPILALTWFPKSQISKATGIGYAFTLIGVSFGSLIASFTVPNSNDITDIGNGFLKMFLFQAALSGLSLLLTLFLFENEPPYFPSEEQAIAATSKSKQLAGIVNFLFVATSIPGSIVAGLLLDCARKNSFTYFRYFIVLPLLLYTIMFIAFASSQFVKNEAYTLIIASMISLIDGTLPVISYEFGGEATNPLPQSITAAIQN</sequence>
<dbReference type="InterPro" id="IPR049680">
    <property type="entry name" value="FLVCR1-2_SLC49-like"/>
</dbReference>
<evidence type="ECO:0000256" key="4">
    <source>
        <dbReference type="ARBA" id="ARBA00023136"/>
    </source>
</evidence>
<dbReference type="GO" id="GO:0016020">
    <property type="term" value="C:membrane"/>
    <property type="evidence" value="ECO:0007669"/>
    <property type="project" value="UniProtKB-SubCell"/>
</dbReference>
<evidence type="ECO:0000256" key="5">
    <source>
        <dbReference type="SAM" id="Phobius"/>
    </source>
</evidence>
<feature type="transmembrane region" description="Helical" evidence="5">
    <location>
        <begin position="200"/>
        <end position="223"/>
    </location>
</feature>
<dbReference type="AlphaFoldDB" id="A0A443QG60"/>
<evidence type="ECO:0000313" key="8">
    <source>
        <dbReference type="Proteomes" id="UP000285301"/>
    </source>
</evidence>
<feature type="transmembrane region" description="Helical" evidence="5">
    <location>
        <begin position="249"/>
        <end position="270"/>
    </location>
</feature>
<gene>
    <name evidence="7" type="ORF">B4U79_03422</name>
</gene>
<dbReference type="InterPro" id="IPR011701">
    <property type="entry name" value="MFS"/>
</dbReference>
<evidence type="ECO:0000256" key="2">
    <source>
        <dbReference type="ARBA" id="ARBA00022692"/>
    </source>
</evidence>
<feature type="transmembrane region" description="Helical" evidence="5">
    <location>
        <begin position="128"/>
        <end position="148"/>
    </location>
</feature>
<feature type="transmembrane region" description="Helical" evidence="5">
    <location>
        <begin position="168"/>
        <end position="188"/>
    </location>
</feature>
<dbReference type="Pfam" id="PF07690">
    <property type="entry name" value="MFS_1"/>
    <property type="match status" value="1"/>
</dbReference>
<evidence type="ECO:0000256" key="1">
    <source>
        <dbReference type="ARBA" id="ARBA00004141"/>
    </source>
</evidence>
<keyword evidence="4 5" id="KW-0472">Membrane</keyword>
<keyword evidence="3 5" id="KW-1133">Transmembrane helix</keyword>
<evidence type="ECO:0000256" key="3">
    <source>
        <dbReference type="ARBA" id="ARBA00022989"/>
    </source>
</evidence>
<dbReference type="SUPFAM" id="SSF103473">
    <property type="entry name" value="MFS general substrate transporter"/>
    <property type="match status" value="1"/>
</dbReference>
<dbReference type="PROSITE" id="PS50850">
    <property type="entry name" value="MFS"/>
    <property type="match status" value="1"/>
</dbReference>
<dbReference type="InterPro" id="IPR020846">
    <property type="entry name" value="MFS_dom"/>
</dbReference>
<feature type="transmembrane region" description="Helical" evidence="5">
    <location>
        <begin position="79"/>
        <end position="96"/>
    </location>
</feature>
<accession>A0A443QG60</accession>
<name>A0A443QG60_9ACAR</name>
<keyword evidence="2 5" id="KW-0812">Transmembrane</keyword>
<dbReference type="PANTHER" id="PTHR10924">
    <property type="entry name" value="MAJOR FACILITATOR SUPERFAMILY PROTEIN-RELATED"/>
    <property type="match status" value="1"/>
</dbReference>
<dbReference type="InterPro" id="IPR036259">
    <property type="entry name" value="MFS_trans_sf"/>
</dbReference>
<keyword evidence="8" id="KW-1185">Reference proteome</keyword>
<dbReference type="Gene3D" id="1.20.1250.20">
    <property type="entry name" value="MFS general substrate transporter like domains"/>
    <property type="match status" value="1"/>
</dbReference>
<feature type="transmembrane region" description="Helical" evidence="5">
    <location>
        <begin position="309"/>
        <end position="329"/>
    </location>
</feature>
<protein>
    <submittedName>
        <fullName evidence="7">Putative MFS-type transporter C09D4.1-like isoform X1</fullName>
    </submittedName>
</protein>
<feature type="domain" description="Major facilitator superfamily (MFS) profile" evidence="6">
    <location>
        <begin position="38"/>
        <end position="349"/>
    </location>
</feature>
<comment type="caution">
    <text evidence="7">The sequence shown here is derived from an EMBL/GenBank/DDBJ whole genome shotgun (WGS) entry which is preliminary data.</text>
</comment>
<dbReference type="EMBL" id="NCKU01008291">
    <property type="protein sequence ID" value="RWS02009.1"/>
    <property type="molecule type" value="Genomic_DNA"/>
</dbReference>
<feature type="transmembrane region" description="Helical" evidence="5">
    <location>
        <begin position="282"/>
        <end position="303"/>
    </location>
</feature>
<evidence type="ECO:0000313" key="7">
    <source>
        <dbReference type="EMBL" id="RWS02009.1"/>
    </source>
</evidence>
<organism evidence="7 8">
    <name type="scientific">Dinothrombium tinctorium</name>
    <dbReference type="NCBI Taxonomy" id="1965070"/>
    <lineage>
        <taxon>Eukaryota</taxon>
        <taxon>Metazoa</taxon>
        <taxon>Ecdysozoa</taxon>
        <taxon>Arthropoda</taxon>
        <taxon>Chelicerata</taxon>
        <taxon>Arachnida</taxon>
        <taxon>Acari</taxon>
        <taxon>Acariformes</taxon>
        <taxon>Trombidiformes</taxon>
        <taxon>Prostigmata</taxon>
        <taxon>Anystina</taxon>
        <taxon>Parasitengona</taxon>
        <taxon>Trombidioidea</taxon>
        <taxon>Trombidiidae</taxon>
        <taxon>Dinothrombium</taxon>
    </lineage>
</organism>
<dbReference type="PANTHER" id="PTHR10924:SF4">
    <property type="entry name" value="GH15861P"/>
    <property type="match status" value="1"/>
</dbReference>
<dbReference type="GO" id="GO:0022857">
    <property type="term" value="F:transmembrane transporter activity"/>
    <property type="evidence" value="ECO:0007669"/>
    <property type="project" value="InterPro"/>
</dbReference>
<feature type="transmembrane region" description="Helical" evidence="5">
    <location>
        <begin position="36"/>
        <end position="59"/>
    </location>
</feature>
<evidence type="ECO:0000259" key="6">
    <source>
        <dbReference type="PROSITE" id="PS50850"/>
    </source>
</evidence>
<comment type="subcellular location">
    <subcellularLocation>
        <location evidence="1">Membrane</location>
        <topology evidence="1">Multi-pass membrane protein</topology>
    </subcellularLocation>
</comment>